<feature type="region of interest" description="Disordered" evidence="1">
    <location>
        <begin position="16"/>
        <end position="36"/>
    </location>
</feature>
<comment type="caution">
    <text evidence="2">The sequence shown here is derived from an EMBL/GenBank/DDBJ whole genome shotgun (WGS) entry which is preliminary data.</text>
</comment>
<reference evidence="2 3" key="1">
    <citation type="submission" date="2021-06" db="EMBL/GenBank/DDBJ databases">
        <title>Caerostris darwini draft genome.</title>
        <authorList>
            <person name="Kono N."/>
            <person name="Arakawa K."/>
        </authorList>
    </citation>
    <scope>NUCLEOTIDE SEQUENCE [LARGE SCALE GENOMIC DNA]</scope>
</reference>
<evidence type="ECO:0000313" key="2">
    <source>
        <dbReference type="EMBL" id="GIY11046.1"/>
    </source>
</evidence>
<sequence length="101" mass="11230">MNYYIEYEPLQMAITPTSRDNSLRHPHSNNPFPPIQRPLLRLQVHNRCPTPLESTLEAPSIAINAIHGHSMLPSNAMLTSKDGAKALSQSVTKGVLWGFVL</sequence>
<dbReference type="Proteomes" id="UP001054837">
    <property type="component" value="Unassembled WGS sequence"/>
</dbReference>
<name>A0AAV4QRV5_9ARAC</name>
<evidence type="ECO:0000313" key="3">
    <source>
        <dbReference type="Proteomes" id="UP001054837"/>
    </source>
</evidence>
<dbReference type="EMBL" id="BPLQ01004857">
    <property type="protein sequence ID" value="GIY11046.1"/>
    <property type="molecule type" value="Genomic_DNA"/>
</dbReference>
<organism evidence="2 3">
    <name type="scientific">Caerostris darwini</name>
    <dbReference type="NCBI Taxonomy" id="1538125"/>
    <lineage>
        <taxon>Eukaryota</taxon>
        <taxon>Metazoa</taxon>
        <taxon>Ecdysozoa</taxon>
        <taxon>Arthropoda</taxon>
        <taxon>Chelicerata</taxon>
        <taxon>Arachnida</taxon>
        <taxon>Araneae</taxon>
        <taxon>Araneomorphae</taxon>
        <taxon>Entelegynae</taxon>
        <taxon>Araneoidea</taxon>
        <taxon>Araneidae</taxon>
        <taxon>Caerostris</taxon>
    </lineage>
</organism>
<keyword evidence="3" id="KW-1185">Reference proteome</keyword>
<evidence type="ECO:0000256" key="1">
    <source>
        <dbReference type="SAM" id="MobiDB-lite"/>
    </source>
</evidence>
<accession>A0AAV4QRV5</accession>
<protein>
    <submittedName>
        <fullName evidence="2">Uncharacterized protein</fullName>
    </submittedName>
</protein>
<gene>
    <name evidence="2" type="ORF">CDAR_166691</name>
</gene>
<proteinExistence type="predicted"/>
<dbReference type="AlphaFoldDB" id="A0AAV4QRV5"/>